<dbReference type="EMBL" id="UGPG01000001">
    <property type="protein sequence ID" value="STY42762.1"/>
    <property type="molecule type" value="Genomic_DNA"/>
</dbReference>
<evidence type="ECO:0000313" key="1">
    <source>
        <dbReference type="EMBL" id="STY42762.1"/>
    </source>
</evidence>
<protein>
    <submittedName>
        <fullName evidence="1">Uncharacterized protein</fullName>
    </submittedName>
</protein>
<sequence length="120" mass="13867">MKNKYVLILISIVLIISWMVYSVNQPKIIVGSSKNWKVVYKPRKGDEADSISYPWAGKIKWRHLFTQPDLQSIDLLIENRYVNMLDKDSSKKGNGNFNGRVVKDIVTFYDGPDKTKKECV</sequence>
<gene>
    <name evidence="1" type="ORF">NCTC10815_00006</name>
</gene>
<name>A0A378MBR2_LISGR</name>
<organism evidence="1 2">
    <name type="scientific">Listeria grayi</name>
    <name type="common">Listeria murrayi</name>
    <dbReference type="NCBI Taxonomy" id="1641"/>
    <lineage>
        <taxon>Bacteria</taxon>
        <taxon>Bacillati</taxon>
        <taxon>Bacillota</taxon>
        <taxon>Bacilli</taxon>
        <taxon>Bacillales</taxon>
        <taxon>Listeriaceae</taxon>
        <taxon>Listeria</taxon>
    </lineage>
</organism>
<accession>A0A378MBR2</accession>
<dbReference type="RefSeq" id="WP_256595240.1">
    <property type="nucleotide sequence ID" value="NZ_UGPG01000001.1"/>
</dbReference>
<proteinExistence type="predicted"/>
<reference evidence="1 2" key="1">
    <citation type="submission" date="2018-06" db="EMBL/GenBank/DDBJ databases">
        <authorList>
            <consortium name="Pathogen Informatics"/>
            <person name="Doyle S."/>
        </authorList>
    </citation>
    <scope>NUCLEOTIDE SEQUENCE [LARGE SCALE GENOMIC DNA]</scope>
    <source>
        <strain evidence="2">NCTC 10815</strain>
    </source>
</reference>
<dbReference type="AlphaFoldDB" id="A0A378MBR2"/>
<evidence type="ECO:0000313" key="2">
    <source>
        <dbReference type="Proteomes" id="UP000254879"/>
    </source>
</evidence>
<dbReference type="Proteomes" id="UP000254879">
    <property type="component" value="Unassembled WGS sequence"/>
</dbReference>